<dbReference type="CDD" id="cd02961">
    <property type="entry name" value="PDI_a_family"/>
    <property type="match status" value="1"/>
</dbReference>
<dbReference type="InterPro" id="IPR051063">
    <property type="entry name" value="PDI"/>
</dbReference>
<dbReference type="PROSITE" id="PS00194">
    <property type="entry name" value="THIOREDOXIN_1"/>
    <property type="match status" value="1"/>
</dbReference>
<evidence type="ECO:0000256" key="2">
    <source>
        <dbReference type="ARBA" id="ARBA00022729"/>
    </source>
</evidence>
<dbReference type="SUPFAM" id="SSF52833">
    <property type="entry name" value="Thioredoxin-like"/>
    <property type="match status" value="1"/>
</dbReference>
<keyword evidence="2 3" id="KW-0732">Signal</keyword>
<accession>A0A077QYX5</accession>
<reference evidence="5" key="1">
    <citation type="journal article" date="2014" name="Genome Biol. Evol.">
        <title>Gene Loss Rather Than Gene Gain Is Associated with a Host Jump from Monocots to Dicots in the Smut Fungus Melanopsichium pennsylvanicum.</title>
        <authorList>
            <person name="Sharma R."/>
            <person name="Mishra B."/>
            <person name="Runge F."/>
            <person name="Thines M."/>
        </authorList>
    </citation>
    <scope>NUCLEOTIDE SEQUENCE</scope>
    <source>
        <strain evidence="5">4</strain>
    </source>
</reference>
<dbReference type="EMBL" id="HG529522">
    <property type="protein sequence ID" value="CDI51941.1"/>
    <property type="molecule type" value="Genomic_DNA"/>
</dbReference>
<feature type="chain" id="PRO_5001722663" evidence="3">
    <location>
        <begin position="24"/>
        <end position="155"/>
    </location>
</feature>
<evidence type="ECO:0000259" key="4">
    <source>
        <dbReference type="PROSITE" id="PS51352"/>
    </source>
</evidence>
<feature type="signal peptide" evidence="3">
    <location>
        <begin position="1"/>
        <end position="23"/>
    </location>
</feature>
<evidence type="ECO:0000256" key="1">
    <source>
        <dbReference type="ARBA" id="ARBA00006347"/>
    </source>
</evidence>
<dbReference type="PANTHER" id="PTHR45672">
    <property type="entry name" value="PROTEIN DISULFIDE-ISOMERASE C17H9.14C-RELATED"/>
    <property type="match status" value="1"/>
</dbReference>
<dbReference type="PROSITE" id="PS51352">
    <property type="entry name" value="THIOREDOXIN_2"/>
    <property type="match status" value="1"/>
</dbReference>
<organism evidence="5">
    <name type="scientific">Melanopsichium pennsylvanicum 4</name>
    <dbReference type="NCBI Taxonomy" id="1398559"/>
    <lineage>
        <taxon>Eukaryota</taxon>
        <taxon>Fungi</taxon>
        <taxon>Dikarya</taxon>
        <taxon>Basidiomycota</taxon>
        <taxon>Ustilaginomycotina</taxon>
        <taxon>Ustilaginomycetes</taxon>
        <taxon>Ustilaginales</taxon>
        <taxon>Ustilaginaceae</taxon>
        <taxon>Melanopsichium</taxon>
    </lineage>
</organism>
<dbReference type="PANTHER" id="PTHR45672:SF3">
    <property type="entry name" value="THIOREDOXIN DOMAIN-CONTAINING PROTEIN 5"/>
    <property type="match status" value="1"/>
</dbReference>
<dbReference type="Pfam" id="PF00085">
    <property type="entry name" value="Thioredoxin"/>
    <property type="match status" value="1"/>
</dbReference>
<dbReference type="InterPro" id="IPR017937">
    <property type="entry name" value="Thioredoxin_CS"/>
</dbReference>
<feature type="domain" description="Thioredoxin" evidence="4">
    <location>
        <begin position="20"/>
        <end position="140"/>
    </location>
</feature>
<proteinExistence type="inferred from homology"/>
<dbReference type="AlphaFoldDB" id="A0A077QYX5"/>
<dbReference type="GO" id="GO:0003756">
    <property type="term" value="F:protein disulfide isomerase activity"/>
    <property type="evidence" value="ECO:0007669"/>
    <property type="project" value="TreeGrafter"/>
</dbReference>
<comment type="similarity">
    <text evidence="1">Belongs to the protein disulfide isomerase family.</text>
</comment>
<sequence>MSLLARWSCAVLTLLVAAASVLSGPLPNFDAAITSLTGGNFTSATETGMWFVEFYSPYCGHCKRFAPIFHDLAESNNHLQDSSEFHIARVNCIAQDDLCVRQNIDAYPSLELFRDGAWFESYTGMRTYDDLDAYVNARAADNRKLISVRQQFASR</sequence>
<dbReference type="InterPro" id="IPR036249">
    <property type="entry name" value="Thioredoxin-like_sf"/>
</dbReference>
<dbReference type="GO" id="GO:0005783">
    <property type="term" value="C:endoplasmic reticulum"/>
    <property type="evidence" value="ECO:0007669"/>
    <property type="project" value="TreeGrafter"/>
</dbReference>
<dbReference type="InterPro" id="IPR013766">
    <property type="entry name" value="Thioredoxin_domain"/>
</dbReference>
<evidence type="ECO:0000313" key="5">
    <source>
        <dbReference type="EMBL" id="CDI51941.1"/>
    </source>
</evidence>
<dbReference type="Gene3D" id="3.40.30.10">
    <property type="entry name" value="Glutaredoxin"/>
    <property type="match status" value="1"/>
</dbReference>
<name>A0A077QYX5_9BASI</name>
<dbReference type="GO" id="GO:0006457">
    <property type="term" value="P:protein folding"/>
    <property type="evidence" value="ECO:0007669"/>
    <property type="project" value="TreeGrafter"/>
</dbReference>
<evidence type="ECO:0000256" key="3">
    <source>
        <dbReference type="SAM" id="SignalP"/>
    </source>
</evidence>
<protein>
    <submittedName>
        <fullName evidence="5">Thioredoxin-like protein</fullName>
    </submittedName>
</protein>